<dbReference type="OrthoDB" id="3263820at2759"/>
<sequence>MERGRATDLAVRNQIIQHHQNDIPQLQIGRTFRLAQSIACSIIKSFTTTGHSGTGKVPGRKLTLSDREVLLFRRHIRKNRHMAVADLVTWARQSFVKTISEASTRRYIKRRGWAF</sequence>
<reference evidence="2 3" key="1">
    <citation type="journal article" date="2019" name="Sci. Rep.">
        <title>Orb-weaving spider Araneus ventricosus genome elucidates the spidroin gene catalogue.</title>
        <authorList>
            <person name="Kono N."/>
            <person name="Nakamura H."/>
            <person name="Ohtoshi R."/>
            <person name="Moran D.A.P."/>
            <person name="Shinohara A."/>
            <person name="Yoshida Y."/>
            <person name="Fujiwara M."/>
            <person name="Mori M."/>
            <person name="Tomita M."/>
            <person name="Arakawa K."/>
        </authorList>
    </citation>
    <scope>NUCLEOTIDE SEQUENCE [LARGE SCALE GENOMIC DNA]</scope>
</reference>
<accession>A0A4Y2CDK7</accession>
<dbReference type="SUPFAM" id="SSF46689">
    <property type="entry name" value="Homeodomain-like"/>
    <property type="match status" value="1"/>
</dbReference>
<keyword evidence="3" id="KW-1185">Reference proteome</keyword>
<dbReference type="Proteomes" id="UP000499080">
    <property type="component" value="Unassembled WGS sequence"/>
</dbReference>
<comment type="subcellular location">
    <subcellularLocation>
        <location evidence="1">Nucleus</location>
    </subcellularLocation>
</comment>
<evidence type="ECO:0000313" key="2">
    <source>
        <dbReference type="EMBL" id="GBM01898.1"/>
    </source>
</evidence>
<protein>
    <recommendedName>
        <fullName evidence="4">Transposase Tc1-like domain-containing protein</fullName>
    </recommendedName>
</protein>
<dbReference type="GO" id="GO:0005634">
    <property type="term" value="C:nucleus"/>
    <property type="evidence" value="ECO:0007669"/>
    <property type="project" value="UniProtKB-SubCell"/>
</dbReference>
<organism evidence="2 3">
    <name type="scientific">Araneus ventricosus</name>
    <name type="common">Orbweaver spider</name>
    <name type="synonym">Epeira ventricosa</name>
    <dbReference type="NCBI Taxonomy" id="182803"/>
    <lineage>
        <taxon>Eukaryota</taxon>
        <taxon>Metazoa</taxon>
        <taxon>Ecdysozoa</taxon>
        <taxon>Arthropoda</taxon>
        <taxon>Chelicerata</taxon>
        <taxon>Arachnida</taxon>
        <taxon>Araneae</taxon>
        <taxon>Araneomorphae</taxon>
        <taxon>Entelegynae</taxon>
        <taxon>Araneoidea</taxon>
        <taxon>Araneidae</taxon>
        <taxon>Araneus</taxon>
    </lineage>
</organism>
<proteinExistence type="predicted"/>
<evidence type="ECO:0008006" key="4">
    <source>
        <dbReference type="Google" id="ProtNLM"/>
    </source>
</evidence>
<evidence type="ECO:0000313" key="3">
    <source>
        <dbReference type="Proteomes" id="UP000499080"/>
    </source>
</evidence>
<comment type="caution">
    <text evidence="2">The sequence shown here is derived from an EMBL/GenBank/DDBJ whole genome shotgun (WGS) entry which is preliminary data.</text>
</comment>
<evidence type="ECO:0000256" key="1">
    <source>
        <dbReference type="ARBA" id="ARBA00004123"/>
    </source>
</evidence>
<dbReference type="InterPro" id="IPR009057">
    <property type="entry name" value="Homeodomain-like_sf"/>
</dbReference>
<name>A0A4Y2CDK7_ARAVE</name>
<dbReference type="AlphaFoldDB" id="A0A4Y2CDK7"/>
<dbReference type="EMBL" id="BGPR01000174">
    <property type="protein sequence ID" value="GBM01898.1"/>
    <property type="molecule type" value="Genomic_DNA"/>
</dbReference>
<gene>
    <name evidence="2" type="ORF">AVEN_219014_1</name>
</gene>